<dbReference type="InterPro" id="IPR018649">
    <property type="entry name" value="SHOCT"/>
</dbReference>
<evidence type="ECO:0000256" key="1">
    <source>
        <dbReference type="SAM" id="Phobius"/>
    </source>
</evidence>
<dbReference type="RefSeq" id="WP_087139686.1">
    <property type="nucleotide sequence ID" value="NZ_CP012885.2"/>
</dbReference>
<organism evidence="3 5">
    <name type="scientific">Mycobacterium intracellulare subsp. chimaera</name>
    <dbReference type="NCBI Taxonomy" id="222805"/>
    <lineage>
        <taxon>Bacteria</taxon>
        <taxon>Bacillati</taxon>
        <taxon>Actinomycetota</taxon>
        <taxon>Actinomycetes</taxon>
        <taxon>Mycobacteriales</taxon>
        <taxon>Mycobacteriaceae</taxon>
        <taxon>Mycobacterium</taxon>
        <taxon>Mycobacterium avium complex (MAC)</taxon>
    </lineage>
</organism>
<evidence type="ECO:0000313" key="6">
    <source>
        <dbReference type="Proteomes" id="UP001529272"/>
    </source>
</evidence>
<sequence length="87" mass="9535">MMWHGGNWLGGSIVMTVAMVVFWLVLVTAVVFTVRYIRSVTPSGTGSALAAAAGPSSAESLLAERFARGEIDDDEYQRKLMLLHQHR</sequence>
<feature type="domain" description="SHOCT" evidence="2">
    <location>
        <begin position="60"/>
        <end position="80"/>
    </location>
</feature>
<reference evidence="4 6" key="2">
    <citation type="submission" date="2023-06" db="EMBL/GenBank/DDBJ databases">
        <title>Itaconate inhibition of nontuberculous mycobacteria.</title>
        <authorList>
            <person name="Breen P."/>
            <person name="Zimbric M."/>
            <person name="Caverly L."/>
        </authorList>
    </citation>
    <scope>NUCLEOTIDE SEQUENCE [LARGE SCALE GENOMIC DNA]</scope>
    <source>
        <strain evidence="4 6">FLAC1071</strain>
    </source>
</reference>
<proteinExistence type="predicted"/>
<gene>
    <name evidence="3" type="ORF">MYCOZU2_01999</name>
    <name evidence="4" type="ORF">QRB35_30485</name>
</gene>
<name>A0A220XSR9_MYCIT</name>
<dbReference type="Pfam" id="PF09851">
    <property type="entry name" value="SHOCT"/>
    <property type="match status" value="1"/>
</dbReference>
<reference evidence="3 5" key="1">
    <citation type="journal article" date="2017" name="Lancet Infect. Dis.">
        <title>Global outbreak of severe Mycobacterium chimaera disease after cardiac surgery: a molecular epidemiological study.</title>
        <authorList>
            <person name="van Ingen J."/>
            <person name="Kohl T."/>
            <person name="Kranzer K."/>
            <person name="Hasse B."/>
            <person name="Keller P."/>
            <person name="Szafranska A."/>
            <person name="Hillemann D."/>
            <person name="Chand M."/>
            <person name="Schreiber P."/>
            <person name="Sommerstein R."/>
            <person name="Berger C."/>
            <person name="Genoni M."/>
            <person name="Ruegg C."/>
            <person name="Troillet N."/>
            <person name="Widmer A.F."/>
            <person name="Becker S.L."/>
            <person name="Herrmann M."/>
            <person name="Eckmanns T."/>
            <person name="Haller S."/>
            <person name="Hoeller C."/>
            <person name="Debast S.B."/>
            <person name="Wolfhagen M.J."/>
            <person name="Hopman J."/>
            <person name="Kluytmans J."/>
            <person name="Langelaar M."/>
            <person name="Notermans D.W."/>
            <person name="ten Oever J."/>
            <person name="van den Barselaar P."/>
            <person name="Vonk A.B.A."/>
            <person name="Vos M.C."/>
            <person name="Ahmed N."/>
            <person name="Brown T."/>
            <person name="Crook D."/>
            <person name="Lamagni T."/>
            <person name="Phin N."/>
            <person name="Smith E.G."/>
            <person name="Zambon M."/>
            <person name="Serr A."/>
            <person name="Goetting T."/>
            <person name="Ebner W."/>
            <person name="Thuermer A."/>
            <person name="Utpatel C."/>
            <person name="Sproer C."/>
            <person name="Bunk B."/>
            <person name="Nubel U."/>
            <person name="Bloemberg G."/>
            <person name="Bottger E."/>
            <person name="Niemann S."/>
            <person name="Wagner D."/>
            <person name="Sax H."/>
        </authorList>
    </citation>
    <scope>NUCLEOTIDE SEQUENCE [LARGE SCALE GENOMIC DNA]</scope>
    <source>
        <strain evidence="3 5">ZUERICH-2</strain>
    </source>
</reference>
<dbReference type="Proteomes" id="UP001529272">
    <property type="component" value="Unassembled WGS sequence"/>
</dbReference>
<protein>
    <submittedName>
        <fullName evidence="4">SHOCT domain-containing protein</fullName>
    </submittedName>
</protein>
<feature type="transmembrane region" description="Helical" evidence="1">
    <location>
        <begin position="12"/>
        <end position="34"/>
    </location>
</feature>
<evidence type="ECO:0000313" key="5">
    <source>
        <dbReference type="Proteomes" id="UP000198286"/>
    </source>
</evidence>
<keyword evidence="1" id="KW-0812">Transmembrane</keyword>
<keyword evidence="1" id="KW-0472">Membrane</keyword>
<accession>A0A220XSR9</accession>
<dbReference type="AlphaFoldDB" id="A0A220XSR9"/>
<reference evidence="6" key="3">
    <citation type="submission" date="2023-06" db="EMBL/GenBank/DDBJ databases">
        <title>Itaconate inhibition of nontuberculous mycobacteria.</title>
        <authorList>
            <person name="Spilker T."/>
        </authorList>
    </citation>
    <scope>NUCLEOTIDE SEQUENCE [LARGE SCALE GENOMIC DNA]</scope>
    <source>
        <strain evidence="6">FLAC1071</strain>
    </source>
</reference>
<dbReference type="EMBL" id="CP015267">
    <property type="protein sequence ID" value="ASL14418.1"/>
    <property type="molecule type" value="Genomic_DNA"/>
</dbReference>
<keyword evidence="6" id="KW-1185">Reference proteome</keyword>
<dbReference type="Proteomes" id="UP000198286">
    <property type="component" value="Chromosome"/>
</dbReference>
<dbReference type="EMBL" id="JASZZX010000071">
    <property type="protein sequence ID" value="MDM3930266.1"/>
    <property type="molecule type" value="Genomic_DNA"/>
</dbReference>
<evidence type="ECO:0000259" key="2">
    <source>
        <dbReference type="Pfam" id="PF09851"/>
    </source>
</evidence>
<evidence type="ECO:0000313" key="3">
    <source>
        <dbReference type="EMBL" id="ASL14418.1"/>
    </source>
</evidence>
<keyword evidence="1" id="KW-1133">Transmembrane helix</keyword>
<evidence type="ECO:0000313" key="4">
    <source>
        <dbReference type="EMBL" id="MDM3930266.1"/>
    </source>
</evidence>
<reference evidence="4" key="4">
    <citation type="submission" date="2023-06" db="EMBL/GenBank/DDBJ databases">
        <authorList>
            <person name="Spilker T."/>
        </authorList>
    </citation>
    <scope>NUCLEOTIDE SEQUENCE</scope>
    <source>
        <strain evidence="4">FLAC1071</strain>
    </source>
</reference>